<protein>
    <submittedName>
        <fullName evidence="1">Uncharacterized protein</fullName>
    </submittedName>
</protein>
<feature type="non-terminal residue" evidence="1">
    <location>
        <position position="80"/>
    </location>
</feature>
<proteinExistence type="predicted"/>
<comment type="caution">
    <text evidence="1">The sequence shown here is derived from an EMBL/GenBank/DDBJ whole genome shotgun (WGS) entry which is preliminary data.</text>
</comment>
<accession>A0A8J6E7Y8</accession>
<evidence type="ECO:0000313" key="1">
    <source>
        <dbReference type="EMBL" id="KAG9463524.1"/>
    </source>
</evidence>
<evidence type="ECO:0000313" key="2">
    <source>
        <dbReference type="Proteomes" id="UP000770717"/>
    </source>
</evidence>
<sequence>CDSETCWKALLCWYRDRYSMEWIHGRSYRSWRKGSQRGYVQNGTYWRGPDMGTGARVRGKCNKGKSKITKSKYLYCIPYR</sequence>
<organism evidence="1 2">
    <name type="scientific">Eleutherodactylus coqui</name>
    <name type="common">Puerto Rican coqui</name>
    <dbReference type="NCBI Taxonomy" id="57060"/>
    <lineage>
        <taxon>Eukaryota</taxon>
        <taxon>Metazoa</taxon>
        <taxon>Chordata</taxon>
        <taxon>Craniata</taxon>
        <taxon>Vertebrata</taxon>
        <taxon>Euteleostomi</taxon>
        <taxon>Amphibia</taxon>
        <taxon>Batrachia</taxon>
        <taxon>Anura</taxon>
        <taxon>Neobatrachia</taxon>
        <taxon>Hyloidea</taxon>
        <taxon>Eleutherodactylidae</taxon>
        <taxon>Eleutherodactylinae</taxon>
        <taxon>Eleutherodactylus</taxon>
        <taxon>Eleutherodactylus</taxon>
    </lineage>
</organism>
<gene>
    <name evidence="1" type="ORF">GDO78_021571</name>
</gene>
<dbReference type="EMBL" id="WNTK01006566">
    <property type="protein sequence ID" value="KAG9463524.1"/>
    <property type="molecule type" value="Genomic_DNA"/>
</dbReference>
<keyword evidence="2" id="KW-1185">Reference proteome</keyword>
<dbReference type="Proteomes" id="UP000770717">
    <property type="component" value="Unassembled WGS sequence"/>
</dbReference>
<reference evidence="1" key="1">
    <citation type="thesis" date="2020" institute="ProQuest LLC" country="789 East Eisenhower Parkway, Ann Arbor, MI, USA">
        <title>Comparative Genomics and Chromosome Evolution.</title>
        <authorList>
            <person name="Mudd A.B."/>
        </authorList>
    </citation>
    <scope>NUCLEOTIDE SEQUENCE</scope>
    <source>
        <strain evidence="1">HN-11 Male</strain>
        <tissue evidence="1">Kidney and liver</tissue>
    </source>
</reference>
<dbReference type="AlphaFoldDB" id="A0A8J6E7Y8"/>
<name>A0A8J6E7Y8_ELECQ</name>